<dbReference type="InterPro" id="IPR001623">
    <property type="entry name" value="DnaJ_domain"/>
</dbReference>
<evidence type="ECO:0000313" key="4">
    <source>
        <dbReference type="EMBL" id="QCD88822.1"/>
    </source>
</evidence>
<feature type="region of interest" description="Disordered" evidence="2">
    <location>
        <begin position="331"/>
        <end position="397"/>
    </location>
</feature>
<dbReference type="CDD" id="cd06257">
    <property type="entry name" value="DnaJ"/>
    <property type="match status" value="1"/>
</dbReference>
<keyword evidence="5" id="KW-1185">Reference proteome</keyword>
<feature type="region of interest" description="Disordered" evidence="2">
    <location>
        <begin position="288"/>
        <end position="318"/>
    </location>
</feature>
<dbReference type="InterPro" id="IPR036869">
    <property type="entry name" value="J_dom_sf"/>
</dbReference>
<feature type="region of interest" description="Disordered" evidence="2">
    <location>
        <begin position="503"/>
        <end position="524"/>
    </location>
</feature>
<dbReference type="Pfam" id="PF00226">
    <property type="entry name" value="DnaJ"/>
    <property type="match status" value="1"/>
</dbReference>
<keyword evidence="1" id="KW-0802">TPR repeat</keyword>
<dbReference type="OrthoDB" id="10250354at2759"/>
<dbReference type="SUPFAM" id="SSF46565">
    <property type="entry name" value="Chaperone J-domain"/>
    <property type="match status" value="1"/>
</dbReference>
<feature type="region of interest" description="Disordered" evidence="2">
    <location>
        <begin position="1099"/>
        <end position="1127"/>
    </location>
</feature>
<feature type="domain" description="J" evidence="3">
    <location>
        <begin position="1017"/>
        <end position="1102"/>
    </location>
</feature>
<dbReference type="PANTHER" id="PTHR45181">
    <property type="entry name" value="HEAT SHOCK PROTEIN DNAJ WITH TETRATRICOPEPTIDE REPEAT-CONTAINING PROTEIN"/>
    <property type="match status" value="1"/>
</dbReference>
<dbReference type="Pfam" id="PF14559">
    <property type="entry name" value="TPR_19"/>
    <property type="match status" value="1"/>
</dbReference>
<reference evidence="4 5" key="1">
    <citation type="submission" date="2019-04" db="EMBL/GenBank/DDBJ databases">
        <title>An improved genome assembly and genetic linkage map for asparagus bean, Vigna unguiculata ssp. sesquipedialis.</title>
        <authorList>
            <person name="Xia Q."/>
            <person name="Zhang R."/>
            <person name="Dong Y."/>
        </authorList>
    </citation>
    <scope>NUCLEOTIDE SEQUENCE [LARGE SCALE GENOMIC DNA]</scope>
    <source>
        <tissue evidence="4">Leaf</tissue>
    </source>
</reference>
<feature type="compositionally biased region" description="Basic and acidic residues" evidence="2">
    <location>
        <begin position="364"/>
        <end position="373"/>
    </location>
</feature>
<dbReference type="PROSITE" id="PS50005">
    <property type="entry name" value="TPR"/>
    <property type="match status" value="1"/>
</dbReference>
<evidence type="ECO:0000256" key="2">
    <source>
        <dbReference type="SAM" id="MobiDB-lite"/>
    </source>
</evidence>
<evidence type="ECO:0000256" key="1">
    <source>
        <dbReference type="PROSITE-ProRule" id="PRU00339"/>
    </source>
</evidence>
<dbReference type="InterPro" id="IPR018253">
    <property type="entry name" value="DnaJ_domain_CS"/>
</dbReference>
<dbReference type="Gene3D" id="1.25.40.10">
    <property type="entry name" value="Tetratricopeptide repeat domain"/>
    <property type="match status" value="3"/>
</dbReference>
<feature type="compositionally biased region" description="Basic residues" evidence="2">
    <location>
        <begin position="309"/>
        <end position="318"/>
    </location>
</feature>
<feature type="compositionally biased region" description="Low complexity" evidence="2">
    <location>
        <begin position="19"/>
        <end position="36"/>
    </location>
</feature>
<dbReference type="SUPFAM" id="SSF48452">
    <property type="entry name" value="TPR-like"/>
    <property type="match status" value="2"/>
</dbReference>
<gene>
    <name evidence="4" type="ORF">DEO72_LG3g3373</name>
</gene>
<organism evidence="4 5">
    <name type="scientific">Vigna unguiculata</name>
    <name type="common">Cowpea</name>
    <dbReference type="NCBI Taxonomy" id="3917"/>
    <lineage>
        <taxon>Eukaryota</taxon>
        <taxon>Viridiplantae</taxon>
        <taxon>Streptophyta</taxon>
        <taxon>Embryophyta</taxon>
        <taxon>Tracheophyta</taxon>
        <taxon>Spermatophyta</taxon>
        <taxon>Magnoliopsida</taxon>
        <taxon>eudicotyledons</taxon>
        <taxon>Gunneridae</taxon>
        <taxon>Pentapetalae</taxon>
        <taxon>rosids</taxon>
        <taxon>fabids</taxon>
        <taxon>Fabales</taxon>
        <taxon>Fabaceae</taxon>
        <taxon>Papilionoideae</taxon>
        <taxon>50 kb inversion clade</taxon>
        <taxon>NPAAA clade</taxon>
        <taxon>indigoferoid/millettioid clade</taxon>
        <taxon>Phaseoleae</taxon>
        <taxon>Vigna</taxon>
    </lineage>
</organism>
<dbReference type="InterPro" id="IPR011990">
    <property type="entry name" value="TPR-like_helical_dom_sf"/>
</dbReference>
<dbReference type="SMART" id="SM00028">
    <property type="entry name" value="TPR"/>
    <property type="match status" value="7"/>
</dbReference>
<dbReference type="Gramene" id="Vigun11g201000.1.v1.2">
    <property type="protein sequence ID" value="Vigun11g201000.1.v1.2"/>
    <property type="gene ID" value="Vigun11g201000.v1.2"/>
</dbReference>
<dbReference type="PROSITE" id="PS50076">
    <property type="entry name" value="DNAJ_2"/>
    <property type="match status" value="1"/>
</dbReference>
<feature type="region of interest" description="Disordered" evidence="2">
    <location>
        <begin position="1"/>
        <end position="36"/>
    </location>
</feature>
<feature type="repeat" description="TPR" evidence="1">
    <location>
        <begin position="640"/>
        <end position="673"/>
    </location>
</feature>
<dbReference type="PANTHER" id="PTHR45181:SF4">
    <property type="entry name" value="HEAT SHOCK PROTEIN DNAJ WITH TETRATRICOPEPTIDE REPEAT-CONTAINING PROTEIN"/>
    <property type="match status" value="1"/>
</dbReference>
<accession>A0A4D6LJE4</accession>
<evidence type="ECO:0000259" key="3">
    <source>
        <dbReference type="PROSITE" id="PS50076"/>
    </source>
</evidence>
<dbReference type="EMBL" id="CP039347">
    <property type="protein sequence ID" value="QCD88822.1"/>
    <property type="molecule type" value="Genomic_DNA"/>
</dbReference>
<dbReference type="PROSITE" id="PS00636">
    <property type="entry name" value="DNAJ_1"/>
    <property type="match status" value="1"/>
</dbReference>
<evidence type="ECO:0000313" key="5">
    <source>
        <dbReference type="Proteomes" id="UP000501690"/>
    </source>
</evidence>
<name>A0A4D6LJE4_VIGUN</name>
<proteinExistence type="predicted"/>
<dbReference type="Proteomes" id="UP000501690">
    <property type="component" value="Linkage Group LG3"/>
</dbReference>
<dbReference type="SMART" id="SM00271">
    <property type="entry name" value="DnaJ"/>
    <property type="match status" value="1"/>
</dbReference>
<dbReference type="InterPro" id="IPR019734">
    <property type="entry name" value="TPR_rpt"/>
</dbReference>
<dbReference type="AlphaFoldDB" id="A0A4D6LJE4"/>
<feature type="region of interest" description="Disordered" evidence="2">
    <location>
        <begin position="556"/>
        <end position="583"/>
    </location>
</feature>
<dbReference type="PRINTS" id="PR00625">
    <property type="entry name" value="JDOMAIN"/>
</dbReference>
<protein>
    <submittedName>
        <fullName evidence="4">DnaJ-like protein subfamily C member 7</fullName>
    </submittedName>
</protein>
<sequence length="1158" mass="126598">MESPNVSDDNRFPNPKANATATTSTSGFTFSSTSSVSGISRPRFVKVRKPNNAPAFNPFRNGAAANAAFANPDFAAGIGDRFQNLKIGEDFDAARHGEFVFATNTSSRVDGNSVSEQMSKLKIVNEGGTGFNESDLRNDPRKKLNIKKGRGNNAATENSTHEVLCQLKNLNVNDSVGSNVRKSKLDAKPSLENVTTFGKYEMGAGLSEKFEKLNLVKEKKEDCAEPNLRDPFVEAIDRRGASGGGAQVISEDSGVSQSAASASSSMFFQPVGVSKNGGFVFTGKQDSSGLSSVEFKTPASKVGKEGKLKQKSSKMRMNRSRENLKHFSTTQRWHGHGEGFASKESVPQDQLQGSPMDVSPYQEKLAENERSRESSLTSDELCSVDKNPVVDDSATSSVDPIDEDLIAATESLNINKGDVAFRDTNPDQIRANSYVEIPKNESISGVETKSFKSANDQVDITSDAAGVSGETEAHIDRMVNVGSAMSSSRASESGFTFAAASSAEAQSCSPKRHHKKKNVGLDSHNYSPSIKVPYSSSTVAFTPFSGTSSLFALGQGLKPKVSPSQPKTSDSDENEKGLKETSASISAASVAAQEACEKWRLRGNQAYKKGDLSAAENCYKQGLSCVSQAEASRNCLRALLLCYSNLAATHMSLGRMRDALEDCKKADEIDPNFLKVQLRAANCYLALGEVEGASQNFKRCLQSGTDICVDRKIAVEASDGLQKAQKVSDVINHSAQLLQRRTSTDAERALEHIDEALMISSYSEKLLEMKAEALLMLCRYDEVIQLCDKTLDSAEKNTCPLDAGCQVTDLDNSQLSKGFYFRIWRCSMMLKAYFHLGKFEEGLSLLEQQQEKMSAVNKSGSKVLDSLIPLAALIREALHHKTAGNAAFQAGRHAEAVEHYTSALSCNVESRPFAAVCYCNRAAAYKALGQITDAIADCSLSIALDGNYLKALSRRATLYEMIRDYAQAASDLRRLVCLLSKGLEDNANQLGISNDLKQNRIRLSEVEEEARKEIPLDMYLILGVEPSVSISEIKKAYRKAALRHHPDKAGQSLTKSDNGDDQIWKVIAEEVQRDADRLFKIIGEAYAVLSDPAKRARYDAEEEMRNSQRKRHGPIGRNNVDAQYYPFEQSSRRQWREAYKSYGYSSTRASEPARSSRK</sequence>
<dbReference type="Gene3D" id="1.10.287.110">
    <property type="entry name" value="DnaJ domain"/>
    <property type="match status" value="1"/>
</dbReference>